<dbReference type="Proteomes" id="UP000054324">
    <property type="component" value="Unassembled WGS sequence"/>
</dbReference>
<dbReference type="GO" id="GO:0008270">
    <property type="term" value="F:zinc ion binding"/>
    <property type="evidence" value="ECO:0007669"/>
    <property type="project" value="UniProtKB-KW"/>
</dbReference>
<keyword evidence="1" id="KW-0479">Metal-binding</keyword>
<protein>
    <recommendedName>
        <fullName evidence="7">Integrase catalytic domain-containing protein</fullName>
    </recommendedName>
</protein>
<dbReference type="SUPFAM" id="SSF53098">
    <property type="entry name" value="Ribonuclease H-like"/>
    <property type="match status" value="1"/>
</dbReference>
<evidence type="ECO:0008006" key="7">
    <source>
        <dbReference type="Google" id="ProtNLM"/>
    </source>
</evidence>
<feature type="compositionally biased region" description="Basic residues" evidence="2">
    <location>
        <begin position="743"/>
        <end position="754"/>
    </location>
</feature>
<dbReference type="OrthoDB" id="10063139at2759"/>
<feature type="domain" description="Integrase catalytic" evidence="4">
    <location>
        <begin position="474"/>
        <end position="632"/>
    </location>
</feature>
<dbReference type="GO" id="GO:0015074">
    <property type="term" value="P:DNA integration"/>
    <property type="evidence" value="ECO:0007669"/>
    <property type="project" value="InterPro"/>
</dbReference>
<keyword evidence="1" id="KW-0862">Zinc</keyword>
<dbReference type="GeneID" id="20327653"/>
<name>A0A074ZN96_OPIVI</name>
<dbReference type="KEGG" id="ovi:T265_13486"/>
<evidence type="ECO:0000259" key="4">
    <source>
        <dbReference type="PROSITE" id="PS50994"/>
    </source>
</evidence>
<keyword evidence="1" id="KW-0863">Zinc-finger</keyword>
<dbReference type="AlphaFoldDB" id="A0A074ZN96"/>
<gene>
    <name evidence="5" type="ORF">T265_13486</name>
</gene>
<dbReference type="Gene3D" id="3.30.420.10">
    <property type="entry name" value="Ribonuclease H-like superfamily/Ribonuclease H"/>
    <property type="match status" value="1"/>
</dbReference>
<feature type="region of interest" description="Disordered" evidence="2">
    <location>
        <begin position="260"/>
        <end position="293"/>
    </location>
</feature>
<dbReference type="PROSITE" id="PS50158">
    <property type="entry name" value="ZF_CCHC"/>
    <property type="match status" value="1"/>
</dbReference>
<sequence>MYHPEITEENHTQKSITQHCVSCENPRGVGIDAVYIRQYVRAGYYGFAEFWISSSSGYTDIRTKLNSHILALRLEQFTTPAERKPLGVNFTARDIEDYLERFDIWCLTKSDTDDKKLTVYFLHFVRKEAYTLIKNLVHPEYPTGISYTALRKKVLQHFKPTNFVAAERARFNVSTRSHPQSVRNFVLQLQTQAAKCDYGAQLEDQQRDRLIAGLQLPELQQRLLLCPDQKFQNIRKICEQYEDVKHVTKSEEAVVLRYSKRNNSRMQTNNKSKPPTNSRAPNPLTHHFTDPDPNPMARKFGKCESCGRNHSRYSCPHRRAKCFICGKTGHIQLVCKSKKVCHLTFDPNTDVKALSEDISTLSLSVLSQNSSHLTAFYPSAVIVPTDVDIRGITGHSVPLLHDTCEVTPRYLYRLYFFGFNVGTVDYWIQSYALTANSITLLTSVNENELKQLILKCSNATGGMQIPRRLIIPFGLREPALQAFQRVHADYCGRFLGKCYALILIDLYSRWPQVFLTKSPSAEFTQQSLRKVFSLECVPTVSVTDNGTHFTAKFLEEWLKGLGYRDLFTVPRRLQSKGIAENFVRTLKSAIISLSPTTFVELDRGTDNFLMQYRNAVHSVTGKSPSLLLKSRSLRTSRDCVKATDVTFFRGNDLPPATGIVLSSTGKRMVTILDLDDLCYHRRHIDQVEFNTKGQSVNGNPAVSNTNESFMTLWYPNTTYLKNTVCEESEVSIPRRSEGLRSRPPLHYKHPHAHSRCGGCDEHD</sequence>
<evidence type="ECO:0000256" key="2">
    <source>
        <dbReference type="SAM" id="MobiDB-lite"/>
    </source>
</evidence>
<accession>A0A074ZN96</accession>
<dbReference type="Pfam" id="PF00665">
    <property type="entry name" value="rve"/>
    <property type="match status" value="1"/>
</dbReference>
<dbReference type="GO" id="GO:0003676">
    <property type="term" value="F:nucleic acid binding"/>
    <property type="evidence" value="ECO:0007669"/>
    <property type="project" value="InterPro"/>
</dbReference>
<feature type="region of interest" description="Disordered" evidence="2">
    <location>
        <begin position="731"/>
        <end position="763"/>
    </location>
</feature>
<feature type="compositionally biased region" description="Polar residues" evidence="2">
    <location>
        <begin position="264"/>
        <end position="280"/>
    </location>
</feature>
<dbReference type="EMBL" id="KL596689">
    <property type="protein sequence ID" value="KER28873.1"/>
    <property type="molecule type" value="Genomic_DNA"/>
</dbReference>
<dbReference type="InterPro" id="IPR036397">
    <property type="entry name" value="RNaseH_sf"/>
</dbReference>
<keyword evidence="6" id="KW-1185">Reference proteome</keyword>
<evidence type="ECO:0000313" key="5">
    <source>
        <dbReference type="EMBL" id="KER28873.1"/>
    </source>
</evidence>
<proteinExistence type="predicted"/>
<dbReference type="PANTHER" id="PTHR37984:SF5">
    <property type="entry name" value="PROTEIN NYNRIN-LIKE"/>
    <property type="match status" value="1"/>
</dbReference>
<dbReference type="InterPro" id="IPR001878">
    <property type="entry name" value="Znf_CCHC"/>
</dbReference>
<dbReference type="InterPro" id="IPR050951">
    <property type="entry name" value="Retrovirus_Pol_polyprotein"/>
</dbReference>
<evidence type="ECO:0000256" key="1">
    <source>
        <dbReference type="PROSITE-ProRule" id="PRU00047"/>
    </source>
</evidence>
<dbReference type="PROSITE" id="PS50994">
    <property type="entry name" value="INTEGRASE"/>
    <property type="match status" value="1"/>
</dbReference>
<evidence type="ECO:0000259" key="3">
    <source>
        <dbReference type="PROSITE" id="PS50158"/>
    </source>
</evidence>
<dbReference type="InterPro" id="IPR001584">
    <property type="entry name" value="Integrase_cat-core"/>
</dbReference>
<dbReference type="CTD" id="20327653"/>
<dbReference type="Gene3D" id="4.10.60.10">
    <property type="entry name" value="Zinc finger, CCHC-type"/>
    <property type="match status" value="1"/>
</dbReference>
<dbReference type="RefSeq" id="XP_009167365.1">
    <property type="nucleotide sequence ID" value="XM_009169101.1"/>
</dbReference>
<dbReference type="InterPro" id="IPR012337">
    <property type="entry name" value="RNaseH-like_sf"/>
</dbReference>
<organism evidence="5 6">
    <name type="scientific">Opisthorchis viverrini</name>
    <name type="common">Southeast Asian liver fluke</name>
    <dbReference type="NCBI Taxonomy" id="6198"/>
    <lineage>
        <taxon>Eukaryota</taxon>
        <taxon>Metazoa</taxon>
        <taxon>Spiralia</taxon>
        <taxon>Lophotrochozoa</taxon>
        <taxon>Platyhelminthes</taxon>
        <taxon>Trematoda</taxon>
        <taxon>Digenea</taxon>
        <taxon>Opisthorchiida</taxon>
        <taxon>Opisthorchiata</taxon>
        <taxon>Opisthorchiidae</taxon>
        <taxon>Opisthorchis</taxon>
    </lineage>
</organism>
<feature type="domain" description="CCHC-type" evidence="3">
    <location>
        <begin position="321"/>
        <end position="337"/>
    </location>
</feature>
<dbReference type="PANTHER" id="PTHR37984">
    <property type="entry name" value="PROTEIN CBG26694"/>
    <property type="match status" value="1"/>
</dbReference>
<evidence type="ECO:0000313" key="6">
    <source>
        <dbReference type="Proteomes" id="UP000054324"/>
    </source>
</evidence>
<reference evidence="5 6" key="1">
    <citation type="submission" date="2013-11" db="EMBL/GenBank/DDBJ databases">
        <title>Opisthorchis viverrini - life in the bile duct.</title>
        <authorList>
            <person name="Young N.D."/>
            <person name="Nagarajan N."/>
            <person name="Lin S.J."/>
            <person name="Korhonen P.K."/>
            <person name="Jex A.R."/>
            <person name="Hall R.S."/>
            <person name="Safavi-Hemami H."/>
            <person name="Kaewkong W."/>
            <person name="Bertrand D."/>
            <person name="Gao S."/>
            <person name="Seet Q."/>
            <person name="Wongkham S."/>
            <person name="Teh B.T."/>
            <person name="Wongkham C."/>
            <person name="Intapan P.M."/>
            <person name="Maleewong W."/>
            <person name="Yang X."/>
            <person name="Hu M."/>
            <person name="Wang Z."/>
            <person name="Hofmann A."/>
            <person name="Sternberg P.W."/>
            <person name="Tan P."/>
            <person name="Wang J."/>
            <person name="Gasser R.B."/>
        </authorList>
    </citation>
    <scope>NUCLEOTIDE SEQUENCE [LARGE SCALE GENOMIC DNA]</scope>
</reference>